<keyword evidence="2" id="KW-1185">Reference proteome</keyword>
<dbReference type="EMBL" id="UYYB01130657">
    <property type="protein sequence ID" value="VDM84505.1"/>
    <property type="molecule type" value="Genomic_DNA"/>
</dbReference>
<evidence type="ECO:0000313" key="1">
    <source>
        <dbReference type="EMBL" id="VDM84505.1"/>
    </source>
</evidence>
<organism evidence="1 2">
    <name type="scientific">Strongylus vulgaris</name>
    <name type="common">Blood worm</name>
    <dbReference type="NCBI Taxonomy" id="40348"/>
    <lineage>
        <taxon>Eukaryota</taxon>
        <taxon>Metazoa</taxon>
        <taxon>Ecdysozoa</taxon>
        <taxon>Nematoda</taxon>
        <taxon>Chromadorea</taxon>
        <taxon>Rhabditida</taxon>
        <taxon>Rhabditina</taxon>
        <taxon>Rhabditomorpha</taxon>
        <taxon>Strongyloidea</taxon>
        <taxon>Strongylidae</taxon>
        <taxon>Strongylus</taxon>
    </lineage>
</organism>
<name>A0A3P7LQ39_STRVU</name>
<protein>
    <submittedName>
        <fullName evidence="1">Uncharacterized protein</fullName>
    </submittedName>
</protein>
<accession>A0A3P7LQ39</accession>
<proteinExistence type="predicted"/>
<evidence type="ECO:0000313" key="2">
    <source>
        <dbReference type="Proteomes" id="UP000270094"/>
    </source>
</evidence>
<reference evidence="1 2" key="1">
    <citation type="submission" date="2018-11" db="EMBL/GenBank/DDBJ databases">
        <authorList>
            <consortium name="Pathogen Informatics"/>
        </authorList>
    </citation>
    <scope>NUCLEOTIDE SEQUENCE [LARGE SCALE GENOMIC DNA]</scope>
</reference>
<gene>
    <name evidence="1" type="ORF">SVUK_LOCUS19503</name>
</gene>
<dbReference type="AlphaFoldDB" id="A0A3P7LQ39"/>
<dbReference type="Proteomes" id="UP000270094">
    <property type="component" value="Unassembled WGS sequence"/>
</dbReference>
<sequence length="33" mass="3746">MNFRLFYFDIFICLGLSSSSSSTLTMDSVYRSG</sequence>